<reference evidence="2 3" key="1">
    <citation type="submission" date="2021-06" db="EMBL/GenBank/DDBJ databases">
        <title>Caerostris extrusa draft genome.</title>
        <authorList>
            <person name="Kono N."/>
            <person name="Arakawa K."/>
        </authorList>
    </citation>
    <scope>NUCLEOTIDE SEQUENCE [LARGE SCALE GENOMIC DNA]</scope>
</reference>
<proteinExistence type="predicted"/>
<dbReference type="Proteomes" id="UP001054945">
    <property type="component" value="Unassembled WGS sequence"/>
</dbReference>
<dbReference type="EMBL" id="BPLR01020570">
    <property type="protein sequence ID" value="GIX80113.1"/>
    <property type="molecule type" value="Genomic_DNA"/>
</dbReference>
<sequence length="110" mass="12349">MATRPAKGNDDHNKVNRISKQHETANPAKGWGRALKDTLQSPFSGGMGTGKEMKLLQFGLIFRGLFQMSLVNSGCVFLFSGHKREVGSLERSRGVMKYGGENWNEHRRRN</sequence>
<feature type="region of interest" description="Disordered" evidence="1">
    <location>
        <begin position="1"/>
        <end position="34"/>
    </location>
</feature>
<accession>A0AAV4N5Y3</accession>
<keyword evidence="3" id="KW-1185">Reference proteome</keyword>
<evidence type="ECO:0000256" key="1">
    <source>
        <dbReference type="SAM" id="MobiDB-lite"/>
    </source>
</evidence>
<evidence type="ECO:0000313" key="2">
    <source>
        <dbReference type="EMBL" id="GIX80113.1"/>
    </source>
</evidence>
<comment type="caution">
    <text evidence="2">The sequence shown here is derived from an EMBL/GenBank/DDBJ whole genome shotgun (WGS) entry which is preliminary data.</text>
</comment>
<name>A0AAV4N5Y3_CAEEX</name>
<gene>
    <name evidence="2" type="ORF">CEXT_577211</name>
</gene>
<dbReference type="AlphaFoldDB" id="A0AAV4N5Y3"/>
<organism evidence="2 3">
    <name type="scientific">Caerostris extrusa</name>
    <name type="common">Bark spider</name>
    <name type="synonym">Caerostris bankana</name>
    <dbReference type="NCBI Taxonomy" id="172846"/>
    <lineage>
        <taxon>Eukaryota</taxon>
        <taxon>Metazoa</taxon>
        <taxon>Ecdysozoa</taxon>
        <taxon>Arthropoda</taxon>
        <taxon>Chelicerata</taxon>
        <taxon>Arachnida</taxon>
        <taxon>Araneae</taxon>
        <taxon>Araneomorphae</taxon>
        <taxon>Entelegynae</taxon>
        <taxon>Araneoidea</taxon>
        <taxon>Araneidae</taxon>
        <taxon>Caerostris</taxon>
    </lineage>
</organism>
<protein>
    <submittedName>
        <fullName evidence="2">Uncharacterized protein</fullName>
    </submittedName>
</protein>
<evidence type="ECO:0000313" key="3">
    <source>
        <dbReference type="Proteomes" id="UP001054945"/>
    </source>
</evidence>